<proteinExistence type="predicted"/>
<name>A0ABW2GV57_9ACTN</name>
<accession>A0ABW2GV57</accession>
<evidence type="ECO:0008006" key="4">
    <source>
        <dbReference type="Google" id="ProtNLM"/>
    </source>
</evidence>
<feature type="compositionally biased region" description="Pro residues" evidence="1">
    <location>
        <begin position="86"/>
        <end position="96"/>
    </location>
</feature>
<keyword evidence="3" id="KW-1185">Reference proteome</keyword>
<dbReference type="RefSeq" id="WP_376806139.1">
    <property type="nucleotide sequence ID" value="NZ_JBHTAC010000008.1"/>
</dbReference>
<dbReference type="EMBL" id="JBHTAC010000008">
    <property type="protein sequence ID" value="MFC7242859.1"/>
    <property type="molecule type" value="Genomic_DNA"/>
</dbReference>
<reference evidence="3" key="1">
    <citation type="journal article" date="2019" name="Int. J. Syst. Evol. Microbiol.">
        <title>The Global Catalogue of Microorganisms (GCM) 10K type strain sequencing project: providing services to taxonomists for standard genome sequencing and annotation.</title>
        <authorList>
            <consortium name="The Broad Institute Genomics Platform"/>
            <consortium name="The Broad Institute Genome Sequencing Center for Infectious Disease"/>
            <person name="Wu L."/>
            <person name="Ma J."/>
        </authorList>
    </citation>
    <scope>NUCLEOTIDE SEQUENCE [LARGE SCALE GENOMIC DNA]</scope>
    <source>
        <strain evidence="3">CGMCC 1.9106</strain>
    </source>
</reference>
<evidence type="ECO:0000313" key="3">
    <source>
        <dbReference type="Proteomes" id="UP001596392"/>
    </source>
</evidence>
<sequence length="109" mass="11629">MIEQLTPGGRPAFVVNVGVHLHRDGRWLLIKRSENEAHAARLLSGVGGKVDLPAGPAIPDVLEQTAPREVAAIVHLTFDEADADPDLPPVAPPQPPARHGSHLLIGKLR</sequence>
<evidence type="ECO:0000313" key="2">
    <source>
        <dbReference type="EMBL" id="MFC7242859.1"/>
    </source>
</evidence>
<gene>
    <name evidence="2" type="ORF">ACFQO7_10250</name>
</gene>
<evidence type="ECO:0000256" key="1">
    <source>
        <dbReference type="SAM" id="MobiDB-lite"/>
    </source>
</evidence>
<dbReference type="Proteomes" id="UP001596392">
    <property type="component" value="Unassembled WGS sequence"/>
</dbReference>
<comment type="caution">
    <text evidence="2">The sequence shown here is derived from an EMBL/GenBank/DDBJ whole genome shotgun (WGS) entry which is preliminary data.</text>
</comment>
<feature type="region of interest" description="Disordered" evidence="1">
    <location>
        <begin position="82"/>
        <end position="109"/>
    </location>
</feature>
<protein>
    <recommendedName>
        <fullName evidence="4">NUDIX domain-containing protein</fullName>
    </recommendedName>
</protein>
<dbReference type="SUPFAM" id="SSF55811">
    <property type="entry name" value="Nudix"/>
    <property type="match status" value="1"/>
</dbReference>
<organism evidence="2 3">
    <name type="scientific">Catellatospora aurea</name>
    <dbReference type="NCBI Taxonomy" id="1337874"/>
    <lineage>
        <taxon>Bacteria</taxon>
        <taxon>Bacillati</taxon>
        <taxon>Actinomycetota</taxon>
        <taxon>Actinomycetes</taxon>
        <taxon>Micromonosporales</taxon>
        <taxon>Micromonosporaceae</taxon>
        <taxon>Catellatospora</taxon>
    </lineage>
</organism>
<dbReference type="InterPro" id="IPR015797">
    <property type="entry name" value="NUDIX_hydrolase-like_dom_sf"/>
</dbReference>